<reference evidence="9" key="1">
    <citation type="submission" date="2020-08" db="EMBL/GenBank/DDBJ databases">
        <title>Genome sequencing and assembly of the red palm weevil Rhynchophorus ferrugineus.</title>
        <authorList>
            <person name="Dias G.B."/>
            <person name="Bergman C.M."/>
            <person name="Manee M."/>
        </authorList>
    </citation>
    <scope>NUCLEOTIDE SEQUENCE</scope>
    <source>
        <strain evidence="9">AA-2017</strain>
        <tissue evidence="9">Whole larva</tissue>
    </source>
</reference>
<feature type="compositionally biased region" description="Low complexity" evidence="6">
    <location>
        <begin position="410"/>
        <end position="423"/>
    </location>
</feature>
<keyword evidence="7" id="KW-0732">Signal</keyword>
<comment type="caution">
    <text evidence="9">The sequence shown here is derived from an EMBL/GenBank/DDBJ whole genome shotgun (WGS) entry which is preliminary data.</text>
</comment>
<dbReference type="InterPro" id="IPR043504">
    <property type="entry name" value="Peptidase_S1_PA_chymotrypsin"/>
</dbReference>
<proteinExistence type="predicted"/>
<dbReference type="Pfam" id="PF00089">
    <property type="entry name" value="Trypsin"/>
    <property type="match status" value="1"/>
</dbReference>
<keyword evidence="1 5" id="KW-0645">Protease</keyword>
<dbReference type="PANTHER" id="PTHR24252">
    <property type="entry name" value="ACROSIN-RELATED"/>
    <property type="match status" value="1"/>
</dbReference>
<evidence type="ECO:0000256" key="3">
    <source>
        <dbReference type="ARBA" id="ARBA00022825"/>
    </source>
</evidence>
<keyword evidence="4" id="KW-1015">Disulfide bond</keyword>
<keyword evidence="10" id="KW-1185">Reference proteome</keyword>
<evidence type="ECO:0000256" key="5">
    <source>
        <dbReference type="RuleBase" id="RU363034"/>
    </source>
</evidence>
<evidence type="ECO:0000313" key="10">
    <source>
        <dbReference type="Proteomes" id="UP000625711"/>
    </source>
</evidence>
<name>A0A834IIM4_RHYFE</name>
<dbReference type="OrthoDB" id="93664at2759"/>
<feature type="domain" description="Peptidase S1" evidence="8">
    <location>
        <begin position="738"/>
        <end position="980"/>
    </location>
</feature>
<dbReference type="PANTHER" id="PTHR24252:SF7">
    <property type="entry name" value="HYALIN"/>
    <property type="match status" value="1"/>
</dbReference>
<dbReference type="Proteomes" id="UP000625711">
    <property type="component" value="Unassembled WGS sequence"/>
</dbReference>
<dbReference type="GO" id="GO:0004252">
    <property type="term" value="F:serine-type endopeptidase activity"/>
    <property type="evidence" value="ECO:0007669"/>
    <property type="project" value="InterPro"/>
</dbReference>
<feature type="signal peptide" evidence="7">
    <location>
        <begin position="1"/>
        <end position="21"/>
    </location>
</feature>
<feature type="chain" id="PRO_5032802785" description="Peptidase S1 domain-containing protein" evidence="7">
    <location>
        <begin position="22"/>
        <end position="982"/>
    </location>
</feature>
<feature type="compositionally biased region" description="Polar residues" evidence="6">
    <location>
        <begin position="424"/>
        <end position="442"/>
    </location>
</feature>
<evidence type="ECO:0000256" key="6">
    <source>
        <dbReference type="SAM" id="MobiDB-lite"/>
    </source>
</evidence>
<dbReference type="FunFam" id="2.40.10.10:FF:000006">
    <property type="entry name" value="Serine proteinase stubble"/>
    <property type="match status" value="1"/>
</dbReference>
<dbReference type="CDD" id="cd00190">
    <property type="entry name" value="Tryp_SPc"/>
    <property type="match status" value="1"/>
</dbReference>
<dbReference type="InterPro" id="IPR018114">
    <property type="entry name" value="TRYPSIN_HIS"/>
</dbReference>
<dbReference type="SUPFAM" id="SSF50494">
    <property type="entry name" value="Trypsin-like serine proteases"/>
    <property type="match status" value="1"/>
</dbReference>
<dbReference type="InterPro" id="IPR009003">
    <property type="entry name" value="Peptidase_S1_PA"/>
</dbReference>
<feature type="compositionally biased region" description="Polar residues" evidence="6">
    <location>
        <begin position="315"/>
        <end position="340"/>
    </location>
</feature>
<dbReference type="AlphaFoldDB" id="A0A834IIM4"/>
<feature type="region of interest" description="Disordered" evidence="6">
    <location>
        <begin position="386"/>
        <end position="442"/>
    </location>
</feature>
<dbReference type="InterPro" id="IPR001254">
    <property type="entry name" value="Trypsin_dom"/>
</dbReference>
<keyword evidence="2 5" id="KW-0378">Hydrolase</keyword>
<sequence length="982" mass="106247">MAAHGSFVLIGIITCIVVSTALDVGNARSDRSMREGRKLFGGYRISPKHCKPTKTSATVSNGQTICMFNDECSTRKGEVVGACMDGFLFGACCQLPKETMVGAYLDQALPIVTSIDNSLTSRLPTSTHRTTLGYGDIPSNSVSQIAASLLGDNNPPFSGNGNDAVLPTGDDNVVVEVGGKPNWSTTGVTHPQLADTIIDNDDNEIKPSYFSPTRKPINKLSTLYPEQTTTRYADTYPPPILQISVSNAPLGYTPLPTLQKPMFRPKPTKPTDGNYILVPTITHETNPTKTKDEEVFVKIANQTSTTGEPLMTFSYVTSSQNPPATSRKPPSTSYVFSTTLPPRRTQPTKSTKPSKKPVKTTVINKVAATTSKVPSTSYIYSSSFDASSLKPTKAPKPPSTSYVYSSTFRPSPSTQSTWASSSPNIYQSSSTNKPPSTISSSVAGPSFTVTSQTLGQYSPYPNPAPTVIVLGPGNQADDSLVVESSSTTPRPTTTTSRPIKISALPQRKPINHVTINNHVTQNIYSSERPQTSSISGQNAAPSPTVIITPKPVISSTYASTASTTDSDSDSIVVTSVNDMINFPPDRNPNITYPGLNDADITTPAFVEDDTMKEKLESFVNQIIYGLQGPFNDLKDVIDVKNTTQAPTTTTKKPPRVTTKKPVVRPNTLKTTTKKPATTKRPVTLTVTTKRTTTTTTKRPATTKKTQTTTESLIETVTDFDGSYRDVCGVRPLVRAGRIVGGKGATFGEFPWQVLVRESTWLGLFTKNKCGGVLINEKYVMTAAHCQPAIFASLVAVFGEFDISGDLESKKPVSKNVKRVIVHRKYDPDTFENDLALLELESPVKFDSHIIPICLPRDNEDFTGRMATVTGWGRLRYGGAVPSVLQEVQVPIMENNICQDMYRTAGHSKVILDSFLCAGYTTGEKDSCEGDSGGPLVLQRPDGRYELAGTVSHGIKCAAPYLPGVYMRTTYYKPWITSITGIQ</sequence>
<evidence type="ECO:0000256" key="2">
    <source>
        <dbReference type="ARBA" id="ARBA00022801"/>
    </source>
</evidence>
<dbReference type="PROSITE" id="PS50240">
    <property type="entry name" value="TRYPSIN_DOM"/>
    <property type="match status" value="1"/>
</dbReference>
<protein>
    <recommendedName>
        <fullName evidence="8">Peptidase S1 domain-containing protein</fullName>
    </recommendedName>
</protein>
<evidence type="ECO:0000256" key="4">
    <source>
        <dbReference type="ARBA" id="ARBA00023157"/>
    </source>
</evidence>
<evidence type="ECO:0000313" key="9">
    <source>
        <dbReference type="EMBL" id="KAF7278558.1"/>
    </source>
</evidence>
<gene>
    <name evidence="9" type="ORF">GWI33_008261</name>
</gene>
<dbReference type="InterPro" id="IPR033116">
    <property type="entry name" value="TRYPSIN_SER"/>
</dbReference>
<dbReference type="Gene3D" id="2.40.10.10">
    <property type="entry name" value="Trypsin-like serine proteases"/>
    <property type="match status" value="1"/>
</dbReference>
<accession>A0A834IIM4</accession>
<evidence type="ECO:0000256" key="7">
    <source>
        <dbReference type="SAM" id="SignalP"/>
    </source>
</evidence>
<organism evidence="9 10">
    <name type="scientific">Rhynchophorus ferrugineus</name>
    <name type="common">Red palm weevil</name>
    <name type="synonym">Curculio ferrugineus</name>
    <dbReference type="NCBI Taxonomy" id="354439"/>
    <lineage>
        <taxon>Eukaryota</taxon>
        <taxon>Metazoa</taxon>
        <taxon>Ecdysozoa</taxon>
        <taxon>Arthropoda</taxon>
        <taxon>Hexapoda</taxon>
        <taxon>Insecta</taxon>
        <taxon>Pterygota</taxon>
        <taxon>Neoptera</taxon>
        <taxon>Endopterygota</taxon>
        <taxon>Coleoptera</taxon>
        <taxon>Polyphaga</taxon>
        <taxon>Cucujiformia</taxon>
        <taxon>Curculionidae</taxon>
        <taxon>Dryophthorinae</taxon>
        <taxon>Rhynchophorus</taxon>
    </lineage>
</organism>
<dbReference type="InterPro" id="IPR001314">
    <property type="entry name" value="Peptidase_S1A"/>
</dbReference>
<feature type="region of interest" description="Disordered" evidence="6">
    <location>
        <begin position="315"/>
        <end position="359"/>
    </location>
</feature>
<evidence type="ECO:0000259" key="8">
    <source>
        <dbReference type="PROSITE" id="PS50240"/>
    </source>
</evidence>
<evidence type="ECO:0000256" key="1">
    <source>
        <dbReference type="ARBA" id="ARBA00022670"/>
    </source>
</evidence>
<keyword evidence="3 5" id="KW-0720">Serine protease</keyword>
<dbReference type="SMART" id="SM00020">
    <property type="entry name" value="Tryp_SPc"/>
    <property type="match status" value="1"/>
</dbReference>
<dbReference type="PRINTS" id="PR00722">
    <property type="entry name" value="CHYMOTRYPSIN"/>
</dbReference>
<dbReference type="GO" id="GO:0006508">
    <property type="term" value="P:proteolysis"/>
    <property type="evidence" value="ECO:0007669"/>
    <property type="project" value="UniProtKB-KW"/>
</dbReference>
<dbReference type="PROSITE" id="PS00135">
    <property type="entry name" value="TRYPSIN_SER"/>
    <property type="match status" value="1"/>
</dbReference>
<dbReference type="PROSITE" id="PS00134">
    <property type="entry name" value="TRYPSIN_HIS"/>
    <property type="match status" value="1"/>
</dbReference>
<dbReference type="EMBL" id="JAACXV010000397">
    <property type="protein sequence ID" value="KAF7278558.1"/>
    <property type="molecule type" value="Genomic_DNA"/>
</dbReference>